<keyword evidence="3" id="KW-1185">Reference proteome</keyword>
<evidence type="ECO:0000313" key="2">
    <source>
        <dbReference type="EMBL" id="KND91276.1"/>
    </source>
</evidence>
<sequence length="255" mass="26944">MLTAAEPEPEPNKRVLTTRSWAARLSSVFLGGSTAVTAADVGAHDGTKDEGLGLPDAGPASWSERSSRARDPAPRGESPARRLQSPQMVAGDTDVDATGSAASLADEERSEPSLEGDARSRAPTSAQPRHSQANSHDALQPKGRANNLPTPSPSPSPVDEQDRPQPEQQVPPSPSDGELLERQLRGAHHSRDSFSTGEPPAAASRTHSEVSSSLSEASLRRVASPRGRGWMSSWGSPMCSEALALRVVEPGDEWE</sequence>
<feature type="compositionally biased region" description="Basic and acidic residues" evidence="1">
    <location>
        <begin position="42"/>
        <end position="51"/>
    </location>
</feature>
<feature type="compositionally biased region" description="Basic and acidic residues" evidence="1">
    <location>
        <begin position="65"/>
        <end position="80"/>
    </location>
</feature>
<feature type="compositionally biased region" description="Polar residues" evidence="1">
    <location>
        <begin position="122"/>
        <end position="137"/>
    </location>
</feature>
<gene>
    <name evidence="2" type="ORF">TOPH_04115</name>
</gene>
<evidence type="ECO:0000256" key="1">
    <source>
        <dbReference type="SAM" id="MobiDB-lite"/>
    </source>
</evidence>
<feature type="compositionally biased region" description="Low complexity" evidence="1">
    <location>
        <begin position="209"/>
        <end position="224"/>
    </location>
</feature>
<feature type="compositionally biased region" description="Basic and acidic residues" evidence="1">
    <location>
        <begin position="106"/>
        <end position="120"/>
    </location>
</feature>
<dbReference type="Proteomes" id="UP000036947">
    <property type="component" value="Unassembled WGS sequence"/>
</dbReference>
<dbReference type="EMBL" id="LFRF01000009">
    <property type="protein sequence ID" value="KND91276.1"/>
    <property type="molecule type" value="Genomic_DNA"/>
</dbReference>
<reference evidence="2 3" key="1">
    <citation type="journal article" date="2015" name="BMC Genomics">
        <title>The genome of the truffle-parasite Tolypocladium ophioglossoides and the evolution of antifungal peptaibiotics.</title>
        <authorList>
            <person name="Quandt C.A."/>
            <person name="Bushley K.E."/>
            <person name="Spatafora J.W."/>
        </authorList>
    </citation>
    <scope>NUCLEOTIDE SEQUENCE [LARGE SCALE GENOMIC DNA]</scope>
    <source>
        <strain evidence="2 3">CBS 100239</strain>
    </source>
</reference>
<organism evidence="2 3">
    <name type="scientific">Tolypocladium ophioglossoides (strain CBS 100239)</name>
    <name type="common">Snaketongue truffleclub</name>
    <name type="synonym">Elaphocordyceps ophioglossoides</name>
    <dbReference type="NCBI Taxonomy" id="1163406"/>
    <lineage>
        <taxon>Eukaryota</taxon>
        <taxon>Fungi</taxon>
        <taxon>Dikarya</taxon>
        <taxon>Ascomycota</taxon>
        <taxon>Pezizomycotina</taxon>
        <taxon>Sordariomycetes</taxon>
        <taxon>Hypocreomycetidae</taxon>
        <taxon>Hypocreales</taxon>
        <taxon>Ophiocordycipitaceae</taxon>
        <taxon>Tolypocladium</taxon>
    </lineage>
</organism>
<feature type="region of interest" description="Disordered" evidence="1">
    <location>
        <begin position="41"/>
        <end position="236"/>
    </location>
</feature>
<evidence type="ECO:0000313" key="3">
    <source>
        <dbReference type="Proteomes" id="UP000036947"/>
    </source>
</evidence>
<proteinExistence type="predicted"/>
<dbReference type="AlphaFoldDB" id="A0A0L0NB58"/>
<feature type="compositionally biased region" description="Basic and acidic residues" evidence="1">
    <location>
        <begin position="179"/>
        <end position="192"/>
    </location>
</feature>
<name>A0A0L0NB58_TOLOC</name>
<comment type="caution">
    <text evidence="2">The sequence shown here is derived from an EMBL/GenBank/DDBJ whole genome shotgun (WGS) entry which is preliminary data.</text>
</comment>
<accession>A0A0L0NB58</accession>
<protein>
    <submittedName>
        <fullName evidence="2">Uncharacterized protein</fullName>
    </submittedName>
</protein>